<name>A0A1J1I6R0_9DIPT</name>
<protein>
    <submittedName>
        <fullName evidence="3">CLUMA_CG008722, isoform A</fullName>
    </submittedName>
</protein>
<organism evidence="3 4">
    <name type="scientific">Clunio marinus</name>
    <dbReference type="NCBI Taxonomy" id="568069"/>
    <lineage>
        <taxon>Eukaryota</taxon>
        <taxon>Metazoa</taxon>
        <taxon>Ecdysozoa</taxon>
        <taxon>Arthropoda</taxon>
        <taxon>Hexapoda</taxon>
        <taxon>Insecta</taxon>
        <taxon>Pterygota</taxon>
        <taxon>Neoptera</taxon>
        <taxon>Endopterygota</taxon>
        <taxon>Diptera</taxon>
        <taxon>Nematocera</taxon>
        <taxon>Chironomoidea</taxon>
        <taxon>Chironomidae</taxon>
        <taxon>Clunio</taxon>
    </lineage>
</organism>
<gene>
    <name evidence="3" type="ORF">CLUMA_CG008722</name>
</gene>
<sequence length="122" mass="13810">MFARCVFLLTFLAMTTSGQYFPGYGQYPINGGSNHKGVCTINGQAYYGFDCWCYSNVVGSTFLTISFFTLLTLFFVNGCLWACIFRCHQKMFGRKEEDYEADVGSVRSSVRSMRKASPETNF</sequence>
<proteinExistence type="predicted"/>
<keyword evidence="4" id="KW-1185">Reference proteome</keyword>
<keyword evidence="1" id="KW-0472">Membrane</keyword>
<dbReference type="AlphaFoldDB" id="A0A1J1I6R0"/>
<feature type="chain" id="PRO_5012362539" evidence="2">
    <location>
        <begin position="19"/>
        <end position="122"/>
    </location>
</feature>
<evidence type="ECO:0000256" key="2">
    <source>
        <dbReference type="SAM" id="SignalP"/>
    </source>
</evidence>
<dbReference type="EMBL" id="CVRI01000041">
    <property type="protein sequence ID" value="CRK95426.1"/>
    <property type="molecule type" value="Genomic_DNA"/>
</dbReference>
<evidence type="ECO:0000313" key="3">
    <source>
        <dbReference type="EMBL" id="CRK95426.1"/>
    </source>
</evidence>
<dbReference type="OrthoDB" id="7782213at2759"/>
<accession>A0A1J1I6R0</accession>
<dbReference type="Proteomes" id="UP000183832">
    <property type="component" value="Unassembled WGS sequence"/>
</dbReference>
<evidence type="ECO:0000256" key="1">
    <source>
        <dbReference type="SAM" id="Phobius"/>
    </source>
</evidence>
<feature type="transmembrane region" description="Helical" evidence="1">
    <location>
        <begin position="62"/>
        <end position="85"/>
    </location>
</feature>
<keyword evidence="2" id="KW-0732">Signal</keyword>
<keyword evidence="1" id="KW-1133">Transmembrane helix</keyword>
<reference evidence="3 4" key="1">
    <citation type="submission" date="2015-04" db="EMBL/GenBank/DDBJ databases">
        <authorList>
            <person name="Syromyatnikov M.Y."/>
            <person name="Popov V.N."/>
        </authorList>
    </citation>
    <scope>NUCLEOTIDE SEQUENCE [LARGE SCALE GENOMIC DNA]</scope>
</reference>
<keyword evidence="1" id="KW-0812">Transmembrane</keyword>
<feature type="signal peptide" evidence="2">
    <location>
        <begin position="1"/>
        <end position="18"/>
    </location>
</feature>
<evidence type="ECO:0000313" key="4">
    <source>
        <dbReference type="Proteomes" id="UP000183832"/>
    </source>
</evidence>